<evidence type="ECO:0000313" key="2">
    <source>
        <dbReference type="WBParaSite" id="scf7180000423316.g10694"/>
    </source>
</evidence>
<dbReference type="WBParaSite" id="scf7180000423316.g10694">
    <property type="protein sequence ID" value="scf7180000423316.g10694"/>
    <property type="gene ID" value="scf7180000423316.g10694"/>
</dbReference>
<sequence>MMDDNFNEENEKVVQQYKNLKITIQELIKNISSKLIYGITEEFKEINDSLDNQRKEFKNYFKEEFIKYVEEELHKEIKNGIYKNNKLKEEDKEKLFINVIKAKVEVGGMTELVEEEIARTKDVIYFDVITIILQKIMSYIEYILRLYDFAAESIALDNDNFAELGKLYYIYSKALLPELKDFKLDSHGNDMPSNSVSDYDNHYNYDNNTDIDSSSSRIFLLDEGRKKEEKDSSNKKIKKSNKKLVEHHNTEILTNTKINEIKEVTKESIKKVLQIYLLVDNTLRIEKFVTDLPNKLGDLQGATFILLSKGEAENTINPQQPQQLEP</sequence>
<keyword evidence="1" id="KW-1185">Reference proteome</keyword>
<reference evidence="2" key="1">
    <citation type="submission" date="2022-11" db="UniProtKB">
        <authorList>
            <consortium name="WormBaseParasite"/>
        </authorList>
    </citation>
    <scope>IDENTIFICATION</scope>
</reference>
<dbReference type="AlphaFoldDB" id="A0A915P5B9"/>
<evidence type="ECO:0000313" key="1">
    <source>
        <dbReference type="Proteomes" id="UP000887560"/>
    </source>
</evidence>
<protein>
    <submittedName>
        <fullName evidence="2">Uncharacterized protein</fullName>
    </submittedName>
</protein>
<organism evidence="1 2">
    <name type="scientific">Meloidogyne floridensis</name>
    <dbReference type="NCBI Taxonomy" id="298350"/>
    <lineage>
        <taxon>Eukaryota</taxon>
        <taxon>Metazoa</taxon>
        <taxon>Ecdysozoa</taxon>
        <taxon>Nematoda</taxon>
        <taxon>Chromadorea</taxon>
        <taxon>Rhabditida</taxon>
        <taxon>Tylenchina</taxon>
        <taxon>Tylenchomorpha</taxon>
        <taxon>Tylenchoidea</taxon>
        <taxon>Meloidogynidae</taxon>
        <taxon>Meloidogyninae</taxon>
        <taxon>Meloidogyne</taxon>
    </lineage>
</organism>
<name>A0A915P5B9_9BILA</name>
<accession>A0A915P5B9</accession>
<dbReference type="Proteomes" id="UP000887560">
    <property type="component" value="Unplaced"/>
</dbReference>
<proteinExistence type="predicted"/>